<accession>A0AAN9FEA0</accession>
<evidence type="ECO:0000313" key="2">
    <source>
        <dbReference type="EMBL" id="KAK7270228.1"/>
    </source>
</evidence>
<evidence type="ECO:0000256" key="1">
    <source>
        <dbReference type="SAM" id="MobiDB-lite"/>
    </source>
</evidence>
<evidence type="ECO:0008006" key="4">
    <source>
        <dbReference type="Google" id="ProtNLM"/>
    </source>
</evidence>
<dbReference type="AlphaFoldDB" id="A0AAN9FEA0"/>
<proteinExistence type="predicted"/>
<keyword evidence="3" id="KW-1185">Reference proteome</keyword>
<feature type="compositionally biased region" description="Basic and acidic residues" evidence="1">
    <location>
        <begin position="1"/>
        <end position="10"/>
    </location>
</feature>
<organism evidence="2 3">
    <name type="scientific">Crotalaria pallida</name>
    <name type="common">Smooth rattlebox</name>
    <name type="synonym">Crotalaria striata</name>
    <dbReference type="NCBI Taxonomy" id="3830"/>
    <lineage>
        <taxon>Eukaryota</taxon>
        <taxon>Viridiplantae</taxon>
        <taxon>Streptophyta</taxon>
        <taxon>Embryophyta</taxon>
        <taxon>Tracheophyta</taxon>
        <taxon>Spermatophyta</taxon>
        <taxon>Magnoliopsida</taxon>
        <taxon>eudicotyledons</taxon>
        <taxon>Gunneridae</taxon>
        <taxon>Pentapetalae</taxon>
        <taxon>rosids</taxon>
        <taxon>fabids</taxon>
        <taxon>Fabales</taxon>
        <taxon>Fabaceae</taxon>
        <taxon>Papilionoideae</taxon>
        <taxon>50 kb inversion clade</taxon>
        <taxon>genistoids sensu lato</taxon>
        <taxon>core genistoids</taxon>
        <taxon>Crotalarieae</taxon>
        <taxon>Crotalaria</taxon>
    </lineage>
</organism>
<feature type="region of interest" description="Disordered" evidence="1">
    <location>
        <begin position="1"/>
        <end position="30"/>
    </location>
</feature>
<sequence length="110" mass="12994">MSEEKQKSDVAKSSLSKEEEEEEEEEMRKFRKDRIREWYQFLERNECKDAIDHFQKCVSDNAIVNKKKKSSDDDVKVICAGSYEAMQKCFDSHPECEQRFNQGPSQCCIL</sequence>
<reference evidence="2 3" key="1">
    <citation type="submission" date="2024-01" db="EMBL/GenBank/DDBJ databases">
        <title>The genomes of 5 underutilized Papilionoideae crops provide insights into root nodulation and disease resistanc.</title>
        <authorList>
            <person name="Yuan L."/>
        </authorList>
    </citation>
    <scope>NUCLEOTIDE SEQUENCE [LARGE SCALE GENOMIC DNA]</scope>
    <source>
        <strain evidence="2">ZHUSHIDOU_FW_LH</strain>
        <tissue evidence="2">Leaf</tissue>
    </source>
</reference>
<name>A0AAN9FEA0_CROPI</name>
<dbReference type="EMBL" id="JAYWIO010000004">
    <property type="protein sequence ID" value="KAK7270228.1"/>
    <property type="molecule type" value="Genomic_DNA"/>
</dbReference>
<comment type="caution">
    <text evidence="2">The sequence shown here is derived from an EMBL/GenBank/DDBJ whole genome shotgun (WGS) entry which is preliminary data.</text>
</comment>
<dbReference type="Proteomes" id="UP001372338">
    <property type="component" value="Unassembled WGS sequence"/>
</dbReference>
<evidence type="ECO:0000313" key="3">
    <source>
        <dbReference type="Proteomes" id="UP001372338"/>
    </source>
</evidence>
<protein>
    <recommendedName>
        <fullName evidence="4">GCK domain-containing protein</fullName>
    </recommendedName>
</protein>
<gene>
    <name evidence="2" type="ORF">RIF29_23225</name>
</gene>